<dbReference type="RefSeq" id="WP_009530026.1">
    <property type="nucleotide sequence ID" value="NZ_JH414642.1"/>
</dbReference>
<accession>G9XFA1</accession>
<evidence type="ECO:0000313" key="3">
    <source>
        <dbReference type="Proteomes" id="UP000003379"/>
    </source>
</evidence>
<organism evidence="2 3">
    <name type="scientific">Peptoanaerobacter stomatis</name>
    <dbReference type="NCBI Taxonomy" id="796937"/>
    <lineage>
        <taxon>Bacteria</taxon>
        <taxon>Bacillati</taxon>
        <taxon>Bacillota</taxon>
        <taxon>Clostridia</taxon>
        <taxon>Peptostreptococcales</taxon>
        <taxon>Filifactoraceae</taxon>
        <taxon>Peptoanaerobacter</taxon>
    </lineage>
</organism>
<evidence type="ECO:0000256" key="1">
    <source>
        <dbReference type="SAM" id="MobiDB-lite"/>
    </source>
</evidence>
<dbReference type="EMBL" id="AFZG01000065">
    <property type="protein sequence ID" value="EHL17438.1"/>
    <property type="molecule type" value="Genomic_DNA"/>
</dbReference>
<sequence length="293" mass="34156">MDKNEVLQSQQSQENRTKEVMSEIKEEYTKTTGFLEENTNQQLNIAKEMKDEMKNKDFDTNIEELKALKEEITGLKAEIKRLNEMENIGLSSLIVRDIKSVGNTLMNLQEKAVGSIKHLYDNMKHQLSYNLTKAQEKFVQIKIGIVKGLVNSMQDFIREQQKKLDSCLEKLDNLSKEIQKDEEKLIQDGQNHEDNTRKEDISIKHNEDKQQEEKETTPTENEEKKEISSKEILKAEMADKGIVKKEEKEKPKERPAEKKPSVLKKLKENQQKIKKEEKARDVKVPKKDKGMEL</sequence>
<proteinExistence type="predicted"/>
<dbReference type="PATRIC" id="fig|796940.3.peg.1962"/>
<gene>
    <name evidence="2" type="ORF">HMPREF9628_02221</name>
</gene>
<evidence type="ECO:0000313" key="2">
    <source>
        <dbReference type="EMBL" id="EHL17438.1"/>
    </source>
</evidence>
<reference evidence="2 3" key="1">
    <citation type="submission" date="2011-08" db="EMBL/GenBank/DDBJ databases">
        <title>The Genome Sequence of Eubacteriaceae bacterium CM5.</title>
        <authorList>
            <consortium name="The Broad Institute Genome Sequencing Platform"/>
            <person name="Earl A."/>
            <person name="Ward D."/>
            <person name="Feldgarden M."/>
            <person name="Gevers D."/>
            <person name="Sizova M."/>
            <person name="Hazen A."/>
            <person name="Epstein S."/>
            <person name="Young S.K."/>
            <person name="Zeng Q."/>
            <person name="Gargeya S."/>
            <person name="Fitzgerald M."/>
            <person name="Haas B."/>
            <person name="Abouelleil A."/>
            <person name="Alvarado L."/>
            <person name="Arachchi H.M."/>
            <person name="Berlin A."/>
            <person name="Brown A."/>
            <person name="Chapman S.B."/>
            <person name="Chen Z."/>
            <person name="Dunbar C."/>
            <person name="Freedman E."/>
            <person name="Gearin G."/>
            <person name="Gellesch M."/>
            <person name="Goldberg J."/>
            <person name="Griggs A."/>
            <person name="Gujja S."/>
            <person name="Heiman D."/>
            <person name="Howarth C."/>
            <person name="Larson L."/>
            <person name="Lui A."/>
            <person name="MacDonald P.J.P."/>
            <person name="Montmayeur A."/>
            <person name="Murphy C."/>
            <person name="Neiman D."/>
            <person name="Pearson M."/>
            <person name="Priest M."/>
            <person name="Roberts A."/>
            <person name="Saif S."/>
            <person name="Shea T."/>
            <person name="Shenoy N."/>
            <person name="Sisk P."/>
            <person name="Stolte C."/>
            <person name="Sykes S."/>
            <person name="Wortman J."/>
            <person name="Nusbaum C."/>
            <person name="Birren B."/>
        </authorList>
    </citation>
    <scope>NUCLEOTIDE SEQUENCE [LARGE SCALE GENOMIC DNA]</scope>
    <source>
        <strain evidence="2 3">CM5</strain>
    </source>
</reference>
<feature type="compositionally biased region" description="Polar residues" evidence="1">
    <location>
        <begin position="1"/>
        <end position="14"/>
    </location>
</feature>
<feature type="region of interest" description="Disordered" evidence="1">
    <location>
        <begin position="184"/>
        <end position="293"/>
    </location>
</feature>
<dbReference type="Proteomes" id="UP000003379">
    <property type="component" value="Unassembled WGS sequence"/>
</dbReference>
<name>G9XFA1_9FIRM</name>
<dbReference type="AlphaFoldDB" id="G9XFA1"/>
<feature type="region of interest" description="Disordered" evidence="1">
    <location>
        <begin position="1"/>
        <end position="21"/>
    </location>
</feature>
<comment type="caution">
    <text evidence="2">The sequence shown here is derived from an EMBL/GenBank/DDBJ whole genome shotgun (WGS) entry which is preliminary data.</text>
</comment>
<protein>
    <submittedName>
        <fullName evidence="2">Uncharacterized protein</fullName>
    </submittedName>
</protein>
<dbReference type="HOGENOM" id="CLU_1021229_0_0_9"/>